<organism evidence="3">
    <name type="scientific">Lepeophtheirus salmonis</name>
    <name type="common">Salmon louse</name>
    <name type="synonym">Caligus salmonis</name>
    <dbReference type="NCBI Taxonomy" id="72036"/>
    <lineage>
        <taxon>Eukaryota</taxon>
        <taxon>Metazoa</taxon>
        <taxon>Ecdysozoa</taxon>
        <taxon>Arthropoda</taxon>
        <taxon>Crustacea</taxon>
        <taxon>Multicrustacea</taxon>
        <taxon>Hexanauplia</taxon>
        <taxon>Copepoda</taxon>
        <taxon>Siphonostomatoida</taxon>
        <taxon>Caligidae</taxon>
        <taxon>Lepeophtheirus</taxon>
    </lineage>
</organism>
<feature type="compositionally biased region" description="Basic and acidic residues" evidence="1">
    <location>
        <begin position="142"/>
        <end position="158"/>
    </location>
</feature>
<dbReference type="Pfam" id="PF23672">
    <property type="entry name" value="DUF7153"/>
    <property type="match status" value="1"/>
</dbReference>
<reference evidence="3" key="1">
    <citation type="submission" date="2014-05" db="EMBL/GenBank/DDBJ databases">
        <authorList>
            <person name="Chronopoulou M."/>
        </authorList>
    </citation>
    <scope>NUCLEOTIDE SEQUENCE</scope>
    <source>
        <tissue evidence="3">Whole organism</tissue>
    </source>
</reference>
<feature type="non-terminal residue" evidence="3">
    <location>
        <position position="1"/>
    </location>
</feature>
<name>A0A0K2TJ17_LEPSM</name>
<dbReference type="PANTHER" id="PTHR22198:SF1">
    <property type="entry name" value="FERM DOMAIN-CONTAINING PROTEIN"/>
    <property type="match status" value="1"/>
</dbReference>
<evidence type="ECO:0000313" key="3">
    <source>
        <dbReference type="EMBL" id="CDW25642.1"/>
    </source>
</evidence>
<proteinExistence type="predicted"/>
<evidence type="ECO:0000256" key="1">
    <source>
        <dbReference type="SAM" id="MobiDB-lite"/>
    </source>
</evidence>
<feature type="compositionally biased region" description="Low complexity" evidence="1">
    <location>
        <begin position="1"/>
        <end position="18"/>
    </location>
</feature>
<feature type="domain" description="DUF7153" evidence="2">
    <location>
        <begin position="408"/>
        <end position="584"/>
    </location>
</feature>
<sequence>EGGATTSRKSGSSRKSGIMGKGKSHHRGNRGTEEQGDHGVLSLDPEGQYRTHLLFPARPSDGDIDGRRPGSSSSIMKQLMAWGRKATSSQQSPQQPPPPPVRSPDGLHEYYNRQNKTVSFVSGNHHSHPQNGPSHLHLPIGNKDKKNSYALDKPDKRPNSYHSESVSRIPGFGGSYSTAASSSSSSGLGGGGGSFREKQNHHRLSCDPVMNGNPPHYPAPPSFIPQRIRPDNSSSPRQIQPSIRLQKIHPTTLPRMNGSPDSPGPLPRGHLLRPGDTKTISSVPHPPPRSMIHEGGGRGRNDQRRPHDRRDTHPRNLHSVSKDCFIIPQNNLERFLPDGITLPREPMRSPLLNILEVEDPKLGIALHLMPPLTSLNPHLDSPLAAPTELQKKLATDELYSARDLNVCTEGLLLKNLEKDAEYPYINYYIIQKSRDEILNFYKKTRSRMFDTFNPNKLGYTCDHTFEIFDEVASIARPPVQNQSKKPINDLTGYIVCIYRVFKGDDGEKFERNWLYWTGARMLYKNLPKDVGLRRITLHKSITCPQEVVYILLVECTHFLDHIGETANLLPILRGRICGYTGIFRSIESF</sequence>
<accession>A0A0K2TJ17</accession>
<dbReference type="AlphaFoldDB" id="A0A0K2TJ17"/>
<protein>
    <recommendedName>
        <fullName evidence="2">DUF7153 domain-containing protein</fullName>
    </recommendedName>
</protein>
<feature type="compositionally biased region" description="Polar residues" evidence="1">
    <location>
        <begin position="231"/>
        <end position="243"/>
    </location>
</feature>
<feature type="compositionally biased region" description="Basic and acidic residues" evidence="1">
    <location>
        <begin position="291"/>
        <end position="314"/>
    </location>
</feature>
<dbReference type="InterPro" id="IPR055577">
    <property type="entry name" value="DUF7153"/>
</dbReference>
<feature type="compositionally biased region" description="Polar residues" evidence="1">
    <location>
        <begin position="112"/>
        <end position="133"/>
    </location>
</feature>
<dbReference type="PANTHER" id="PTHR22198">
    <property type="entry name" value="FERM DOMAIN-CONTAINING PROTEIN"/>
    <property type="match status" value="1"/>
</dbReference>
<evidence type="ECO:0000259" key="2">
    <source>
        <dbReference type="Pfam" id="PF23672"/>
    </source>
</evidence>
<feature type="region of interest" description="Disordered" evidence="1">
    <location>
        <begin position="1"/>
        <end position="317"/>
    </location>
</feature>
<feature type="compositionally biased region" description="Low complexity" evidence="1">
    <location>
        <begin position="175"/>
        <end position="186"/>
    </location>
</feature>
<dbReference type="EMBL" id="HACA01008281">
    <property type="protein sequence ID" value="CDW25642.1"/>
    <property type="molecule type" value="Transcribed_RNA"/>
</dbReference>
<dbReference type="OrthoDB" id="6060890at2759"/>